<evidence type="ECO:0008006" key="3">
    <source>
        <dbReference type="Google" id="ProtNLM"/>
    </source>
</evidence>
<dbReference type="AlphaFoldDB" id="A0A0G1JQF4"/>
<accession>A0A0G1JQF4</accession>
<dbReference type="PATRIC" id="fig|1618447.3.peg.631"/>
<protein>
    <recommendedName>
        <fullName evidence="3">DNA alkylation repair protein</fullName>
    </recommendedName>
</protein>
<evidence type="ECO:0000313" key="1">
    <source>
        <dbReference type="EMBL" id="KKT37669.1"/>
    </source>
</evidence>
<dbReference type="InterPro" id="IPR016024">
    <property type="entry name" value="ARM-type_fold"/>
</dbReference>
<dbReference type="PANTHER" id="PTHR41291">
    <property type="entry name" value="DNA ALKYLATION REPAIR PROTEIN"/>
    <property type="match status" value="1"/>
</dbReference>
<evidence type="ECO:0000313" key="2">
    <source>
        <dbReference type="Proteomes" id="UP000034617"/>
    </source>
</evidence>
<organism evidence="1 2">
    <name type="scientific">Candidatus Gottesmanbacteria bacterium GW2011_GWB1_44_11c</name>
    <dbReference type="NCBI Taxonomy" id="1618447"/>
    <lineage>
        <taxon>Bacteria</taxon>
        <taxon>Candidatus Gottesmaniibacteriota</taxon>
    </lineage>
</organism>
<comment type="caution">
    <text evidence="1">The sequence shown here is derived from an EMBL/GenBank/DDBJ whole genome shotgun (WGS) entry which is preliminary data.</text>
</comment>
<dbReference type="PANTHER" id="PTHR41291:SF1">
    <property type="entry name" value="DNA ALKYLATION REPAIR PROTEIN"/>
    <property type="match status" value="1"/>
</dbReference>
<dbReference type="Pfam" id="PF08713">
    <property type="entry name" value="DNA_alkylation"/>
    <property type="match status" value="1"/>
</dbReference>
<dbReference type="InterPro" id="IPR014825">
    <property type="entry name" value="DNA_alkylation"/>
</dbReference>
<gene>
    <name evidence="1" type="ORF">UW22_C0020G0006</name>
</gene>
<dbReference type="CDD" id="cd06561">
    <property type="entry name" value="AlkD_like"/>
    <property type="match status" value="1"/>
</dbReference>
<dbReference type="Proteomes" id="UP000034617">
    <property type="component" value="Unassembled WGS sequence"/>
</dbReference>
<proteinExistence type="predicted"/>
<name>A0A0G1JQF4_9BACT</name>
<sequence>MEKNIATIISYLKSHSNPHNIAGMARFGINPKNTLGVSIPILRSLAKEIGKNHLLALELWKTSIHEARILAGLIDDPKLVTSIQMDGWVRDFDSWDVCDQVCMNVFDKTAYAHQKAQSWTSHNPEYERRAGFALMAVLAVHDKKASDRDFLQFFPLIEKYADDERNFVKKAVNWALRQIGKRNANLCRHAMIIARKLKKRESKSARWIGSDAFRELASLSANYE</sequence>
<reference evidence="1 2" key="1">
    <citation type="journal article" date="2015" name="Nature">
        <title>rRNA introns, odd ribosomes, and small enigmatic genomes across a large radiation of phyla.</title>
        <authorList>
            <person name="Brown C.T."/>
            <person name="Hug L.A."/>
            <person name="Thomas B.C."/>
            <person name="Sharon I."/>
            <person name="Castelle C.J."/>
            <person name="Singh A."/>
            <person name="Wilkins M.J."/>
            <person name="Williams K.H."/>
            <person name="Banfield J.F."/>
        </authorList>
    </citation>
    <scope>NUCLEOTIDE SEQUENCE [LARGE SCALE GENOMIC DNA]</scope>
</reference>
<dbReference type="SUPFAM" id="SSF48371">
    <property type="entry name" value="ARM repeat"/>
    <property type="match status" value="1"/>
</dbReference>
<dbReference type="Gene3D" id="1.25.10.90">
    <property type="match status" value="1"/>
</dbReference>
<dbReference type="EMBL" id="LCHM01000020">
    <property type="protein sequence ID" value="KKT37669.1"/>
    <property type="molecule type" value="Genomic_DNA"/>
</dbReference>